<dbReference type="CDD" id="cd00144">
    <property type="entry name" value="MPP_PPP_family"/>
    <property type="match status" value="1"/>
</dbReference>
<dbReference type="PRINTS" id="PR00114">
    <property type="entry name" value="STPHPHTASE"/>
</dbReference>
<dbReference type="Proteomes" id="UP000278475">
    <property type="component" value="Unassembled WGS sequence"/>
</dbReference>
<accession>A0A497ERA8</accession>
<dbReference type="SMART" id="SM00156">
    <property type="entry name" value="PP2Ac"/>
    <property type="match status" value="1"/>
</dbReference>
<proteinExistence type="predicted"/>
<dbReference type="InterPro" id="IPR029052">
    <property type="entry name" value="Metallo-depent_PP-like"/>
</dbReference>
<gene>
    <name evidence="2" type="ORF">DRJ31_04920</name>
</gene>
<protein>
    <submittedName>
        <fullName evidence="2">Serine/threonine protein phosphatase</fullName>
    </submittedName>
</protein>
<dbReference type="PANTHER" id="PTHR11668">
    <property type="entry name" value="SERINE/THREONINE PROTEIN PHOSPHATASE"/>
    <property type="match status" value="1"/>
</dbReference>
<dbReference type="AlphaFoldDB" id="A0A497ERA8"/>
<dbReference type="GO" id="GO:0005737">
    <property type="term" value="C:cytoplasm"/>
    <property type="evidence" value="ECO:0007669"/>
    <property type="project" value="TreeGrafter"/>
</dbReference>
<dbReference type="EMBL" id="QMQV01000035">
    <property type="protein sequence ID" value="RLE49441.1"/>
    <property type="molecule type" value="Genomic_DNA"/>
</dbReference>
<name>A0A497ERA8_9CREN</name>
<comment type="caution">
    <text evidence="2">The sequence shown here is derived from an EMBL/GenBank/DDBJ whole genome shotgun (WGS) entry which is preliminary data.</text>
</comment>
<dbReference type="InterPro" id="IPR006186">
    <property type="entry name" value="Ser/Thr-sp_prot-phosphatase"/>
</dbReference>
<evidence type="ECO:0000259" key="1">
    <source>
        <dbReference type="PROSITE" id="PS00125"/>
    </source>
</evidence>
<evidence type="ECO:0000313" key="2">
    <source>
        <dbReference type="EMBL" id="RLE49441.1"/>
    </source>
</evidence>
<dbReference type="InterPro" id="IPR050341">
    <property type="entry name" value="PP1_catalytic_subunit"/>
</dbReference>
<reference evidence="2 3" key="1">
    <citation type="submission" date="2018-06" db="EMBL/GenBank/DDBJ databases">
        <title>Extensive metabolic versatility and redundancy in microbially diverse, dynamic hydrothermal sediments.</title>
        <authorList>
            <person name="Dombrowski N."/>
            <person name="Teske A."/>
            <person name="Baker B.J."/>
        </authorList>
    </citation>
    <scope>NUCLEOTIDE SEQUENCE [LARGE SCALE GENOMIC DNA]</scope>
    <source>
        <strain evidence="2">B66_G16</strain>
    </source>
</reference>
<dbReference type="PANTHER" id="PTHR11668:SF496">
    <property type="entry name" value="SERINE_THREONINE-PROTEIN PHOSPHATASE"/>
    <property type="match status" value="1"/>
</dbReference>
<dbReference type="Pfam" id="PF00149">
    <property type="entry name" value="Metallophos"/>
    <property type="match status" value="1"/>
</dbReference>
<dbReference type="InterPro" id="IPR004843">
    <property type="entry name" value="Calcineurin-like_PHP"/>
</dbReference>
<dbReference type="Gene3D" id="3.60.21.10">
    <property type="match status" value="1"/>
</dbReference>
<dbReference type="SUPFAM" id="SSF56300">
    <property type="entry name" value="Metallo-dependent phosphatases"/>
    <property type="match status" value="1"/>
</dbReference>
<feature type="domain" description="Serine/threonine specific protein phosphatases" evidence="1">
    <location>
        <begin position="109"/>
        <end position="114"/>
    </location>
</feature>
<evidence type="ECO:0000313" key="3">
    <source>
        <dbReference type="Proteomes" id="UP000278475"/>
    </source>
</evidence>
<sequence length="287" mass="32698">MSSDAQNFLNLIEECKRLCLKSSKLFEVKEGLVELKHYSSLIVIGDLHGDLESLEIILRLSDFKRLVEERGDVLLLFLGDYGDRGFQTPETIYEILKLKTSYPENVITLRGNHESPPGLLAHPHDTPFFLKRRYPDKWLEIYQSLMDLYDMLPHAAIVDGYAFFVHGGVPYNIKSKEDVANARKLHPSENILEQLLWNDPSDEILDITPSPRGAGYLFGKNITLRFTRLIGVKYIVRSHEPCNGISLSHDGLVTTVFSRKGPPYFNTKAAFLNIKEGDAPYSYAVYF</sequence>
<dbReference type="PROSITE" id="PS00125">
    <property type="entry name" value="SER_THR_PHOSPHATASE"/>
    <property type="match status" value="1"/>
</dbReference>
<dbReference type="GO" id="GO:0004722">
    <property type="term" value="F:protein serine/threonine phosphatase activity"/>
    <property type="evidence" value="ECO:0007669"/>
    <property type="project" value="TreeGrafter"/>
</dbReference>
<organism evidence="2 3">
    <name type="scientific">Thermoproteota archaeon</name>
    <dbReference type="NCBI Taxonomy" id="2056631"/>
    <lineage>
        <taxon>Archaea</taxon>
        <taxon>Thermoproteota</taxon>
    </lineage>
</organism>